<organism evidence="2 3">
    <name type="scientific">Ceratitis capitata</name>
    <name type="common">Mediterranean fruit fly</name>
    <name type="synonym">Tephritis capitata</name>
    <dbReference type="NCBI Taxonomy" id="7213"/>
    <lineage>
        <taxon>Eukaryota</taxon>
        <taxon>Metazoa</taxon>
        <taxon>Ecdysozoa</taxon>
        <taxon>Arthropoda</taxon>
        <taxon>Hexapoda</taxon>
        <taxon>Insecta</taxon>
        <taxon>Pterygota</taxon>
        <taxon>Neoptera</taxon>
        <taxon>Endopterygota</taxon>
        <taxon>Diptera</taxon>
        <taxon>Brachycera</taxon>
        <taxon>Muscomorpha</taxon>
        <taxon>Tephritoidea</taxon>
        <taxon>Tephritidae</taxon>
        <taxon>Ceratitis</taxon>
        <taxon>Ceratitis</taxon>
    </lineage>
</organism>
<feature type="transmembrane region" description="Helical" evidence="1">
    <location>
        <begin position="40"/>
        <end position="58"/>
    </location>
</feature>
<comment type="caution">
    <text evidence="2">The sequence shown here is derived from an EMBL/GenBank/DDBJ whole genome shotgun (WGS) entry which is preliminary data.</text>
</comment>
<evidence type="ECO:0000256" key="1">
    <source>
        <dbReference type="SAM" id="Phobius"/>
    </source>
</evidence>
<dbReference type="EMBL" id="CAJHJT010000034">
    <property type="protein sequence ID" value="CAD7005868.1"/>
    <property type="molecule type" value="Genomic_DNA"/>
</dbReference>
<keyword evidence="3" id="KW-1185">Reference proteome</keyword>
<dbReference type="Proteomes" id="UP000606786">
    <property type="component" value="Unassembled WGS sequence"/>
</dbReference>
<keyword evidence="1" id="KW-0472">Membrane</keyword>
<evidence type="ECO:0000313" key="2">
    <source>
        <dbReference type="EMBL" id="CAD7005868.1"/>
    </source>
</evidence>
<gene>
    <name evidence="2" type="ORF">CCAP1982_LOCUS14210</name>
</gene>
<dbReference type="AlphaFoldDB" id="A0A811V5P6"/>
<name>A0A811V5P6_CERCA</name>
<reference evidence="2" key="1">
    <citation type="submission" date="2020-11" db="EMBL/GenBank/DDBJ databases">
        <authorList>
            <person name="Whitehead M."/>
        </authorList>
    </citation>
    <scope>NUCLEOTIDE SEQUENCE</scope>
    <source>
        <strain evidence="2">EGII</strain>
    </source>
</reference>
<proteinExistence type="predicted"/>
<keyword evidence="1" id="KW-1133">Transmembrane helix</keyword>
<sequence length="119" mass="13488">MNDTTAITTSLNILQPPQQHSAQSHVAAINLTFKHTHTHMHIHTHLFVHIFAIFLMRPIQSVACCNIRKYVAVASFILTTMFFIVVAISFNNASALLQHRKCKLWRRLPIVACCIAALR</sequence>
<keyword evidence="1" id="KW-0812">Transmembrane</keyword>
<evidence type="ECO:0000313" key="3">
    <source>
        <dbReference type="Proteomes" id="UP000606786"/>
    </source>
</evidence>
<feature type="transmembrane region" description="Helical" evidence="1">
    <location>
        <begin position="70"/>
        <end position="90"/>
    </location>
</feature>
<protein>
    <submittedName>
        <fullName evidence="2">(Mediterranean fruit fly) hypothetical protein</fullName>
    </submittedName>
</protein>
<accession>A0A811V5P6</accession>